<dbReference type="InterPro" id="IPR018976">
    <property type="entry name" value="Imelysin-like"/>
</dbReference>
<dbReference type="InterPro" id="IPR034984">
    <property type="entry name" value="Imelysin-like_IPPA"/>
</dbReference>
<feature type="domain" description="Imelysin-like" evidence="4">
    <location>
        <begin position="67"/>
        <end position="406"/>
    </location>
</feature>
<dbReference type="GO" id="GO:0030313">
    <property type="term" value="C:cell envelope"/>
    <property type="evidence" value="ECO:0007669"/>
    <property type="project" value="UniProtKB-SubCell"/>
</dbReference>
<organism evidence="5 6">
    <name type="scientific">Pseudoalteromonas phenolica</name>
    <dbReference type="NCBI Taxonomy" id="161398"/>
    <lineage>
        <taxon>Bacteria</taxon>
        <taxon>Pseudomonadati</taxon>
        <taxon>Pseudomonadota</taxon>
        <taxon>Gammaproteobacteria</taxon>
        <taxon>Alteromonadales</taxon>
        <taxon>Pseudoalteromonadaceae</taxon>
        <taxon>Pseudoalteromonas</taxon>
    </lineage>
</organism>
<proteinExistence type="predicted"/>
<evidence type="ECO:0000256" key="2">
    <source>
        <dbReference type="ARBA" id="ARBA00022729"/>
    </source>
</evidence>
<dbReference type="OrthoDB" id="7058523at2"/>
<sequence length="428" mass="46235">MLRSAKLKPLALATSLILGLAACSESTSSSQGENFDGGTPVVDNGGSTTSFDETALLANLVDNVMTPTFVSFKEQAEKNSTTLAAYCDVEKSVAAGESEEQARLDALAVAQSSWRITTAIWQQAELMQVGPLATNEGELRNLIYSWPAKSTCGVDQDTAYFEDGVINLDESRPYDIKNRTATRRGLVSLEHLLFSTELDHSCSIANDALADWNSRTDGERRVARCEFALEVANDLVDNSKVLLEKWQGETGYALELKKAGEPGNSFDSAHAAVNVITNAMFYADKQLKDQKLALPLGYFSNSCGLEACAEDVESPVAANSLANMKANLAAFEKLFTGNGTAAENTTGFDDFLDFESGSDIKEAMLKGIQDSNAAIDAIDGNLQQALVNEKEKVEHTHAKVKDITDQFKHDFINKLALELPKTSAGDND</sequence>
<protein>
    <submittedName>
        <fullName evidence="5">Peptidase M75, Imelysin</fullName>
    </submittedName>
</protein>
<dbReference type="STRING" id="161398.PP2015_1330"/>
<dbReference type="EMBL" id="CP013187">
    <property type="protein sequence ID" value="ALO41840.1"/>
    <property type="molecule type" value="Genomic_DNA"/>
</dbReference>
<dbReference type="PROSITE" id="PS51257">
    <property type="entry name" value="PROKAR_LIPOPROTEIN"/>
    <property type="match status" value="1"/>
</dbReference>
<feature type="chain" id="PRO_5006600899" evidence="3">
    <location>
        <begin position="25"/>
        <end position="428"/>
    </location>
</feature>
<dbReference type="PATRIC" id="fig|161398.10.peg.1355"/>
<name>A0A0S2K0D1_9GAMM</name>
<accession>A0A0S2K0D1</accession>
<dbReference type="Gene3D" id="1.20.1420.20">
    <property type="entry name" value="M75 peptidase, HXXE motif"/>
    <property type="match status" value="1"/>
</dbReference>
<dbReference type="Proteomes" id="UP000061457">
    <property type="component" value="Chromosome I"/>
</dbReference>
<feature type="signal peptide" evidence="3">
    <location>
        <begin position="1"/>
        <end position="24"/>
    </location>
</feature>
<dbReference type="AlphaFoldDB" id="A0A0S2K0D1"/>
<gene>
    <name evidence="5" type="ORF">PP2015_1330</name>
</gene>
<dbReference type="CDD" id="cd14659">
    <property type="entry name" value="Imelysin-like_IPPA"/>
    <property type="match status" value="1"/>
</dbReference>
<evidence type="ECO:0000256" key="3">
    <source>
        <dbReference type="SAM" id="SignalP"/>
    </source>
</evidence>
<dbReference type="RefSeq" id="WP_058029542.1">
    <property type="nucleotide sequence ID" value="NZ_CP013187.1"/>
</dbReference>
<dbReference type="KEGG" id="pphe:PP2015_1330"/>
<evidence type="ECO:0000256" key="1">
    <source>
        <dbReference type="ARBA" id="ARBA00004196"/>
    </source>
</evidence>
<evidence type="ECO:0000259" key="4">
    <source>
        <dbReference type="Pfam" id="PF09375"/>
    </source>
</evidence>
<reference evidence="5 6" key="1">
    <citation type="submission" date="2015-11" db="EMBL/GenBank/DDBJ databases">
        <authorList>
            <person name="Zhang Y."/>
            <person name="Guo Z."/>
        </authorList>
    </citation>
    <scope>NUCLEOTIDE SEQUENCE [LARGE SCALE GENOMIC DNA]</scope>
    <source>
        <strain evidence="5 6">KCTC 12086</strain>
    </source>
</reference>
<evidence type="ECO:0000313" key="5">
    <source>
        <dbReference type="EMBL" id="ALO41840.1"/>
    </source>
</evidence>
<comment type="subcellular location">
    <subcellularLocation>
        <location evidence="1">Cell envelope</location>
    </subcellularLocation>
</comment>
<evidence type="ECO:0000313" key="6">
    <source>
        <dbReference type="Proteomes" id="UP000061457"/>
    </source>
</evidence>
<dbReference type="Pfam" id="PF09375">
    <property type="entry name" value="Peptidase_M75"/>
    <property type="match status" value="1"/>
</dbReference>
<keyword evidence="6" id="KW-1185">Reference proteome</keyword>
<keyword evidence="2 3" id="KW-0732">Signal</keyword>
<dbReference type="InterPro" id="IPR038352">
    <property type="entry name" value="Imelysin_sf"/>
</dbReference>